<protein>
    <submittedName>
        <fullName evidence="5">Formate--tetrahydrofolate ligase</fullName>
    </submittedName>
</protein>
<name>T0Z8L8_9ZZZZ</name>
<dbReference type="Pfam" id="PF01268">
    <property type="entry name" value="FTHFS"/>
    <property type="match status" value="1"/>
</dbReference>
<evidence type="ECO:0000313" key="5">
    <source>
        <dbReference type="EMBL" id="EQD41368.1"/>
    </source>
</evidence>
<evidence type="ECO:0000256" key="2">
    <source>
        <dbReference type="ARBA" id="ARBA00022598"/>
    </source>
</evidence>
<dbReference type="GO" id="GO:0005524">
    <property type="term" value="F:ATP binding"/>
    <property type="evidence" value="ECO:0007669"/>
    <property type="project" value="UniProtKB-KW"/>
</dbReference>
<keyword evidence="1" id="KW-0554">One-carbon metabolism</keyword>
<feature type="non-terminal residue" evidence="5">
    <location>
        <position position="1"/>
    </location>
</feature>
<sequence>RLEDVATDLGLTPGELVPYGPGMAKIPSSVVRARTGPARAKLILVTSMTPTAHGEGKTVTAIGTAMALARQGFRAVPCLRQPSFGPVFGTKGGATGGGRATVEPSAEINLGLTGDLYAIASAQNLLASMVDNHLHYGNDFEIDPDRITVPRAIDLDDRALRRVRVGLGGTASGPERSDGFVIAAASEVAAIQCLSRDLDDLHARLDGMLVGFSRAGRP</sequence>
<dbReference type="SUPFAM" id="SSF52540">
    <property type="entry name" value="P-loop containing nucleoside triphosphate hydrolases"/>
    <property type="match status" value="1"/>
</dbReference>
<dbReference type="GO" id="GO:0006730">
    <property type="term" value="P:one-carbon metabolic process"/>
    <property type="evidence" value="ECO:0007669"/>
    <property type="project" value="UniProtKB-KW"/>
</dbReference>
<dbReference type="InterPro" id="IPR000559">
    <property type="entry name" value="Formate_THF_ligase"/>
</dbReference>
<dbReference type="GO" id="GO:0004329">
    <property type="term" value="F:formate-tetrahydrofolate ligase activity"/>
    <property type="evidence" value="ECO:0007669"/>
    <property type="project" value="InterPro"/>
</dbReference>
<dbReference type="Gene3D" id="3.40.50.300">
    <property type="entry name" value="P-loop containing nucleotide triphosphate hydrolases"/>
    <property type="match status" value="1"/>
</dbReference>
<dbReference type="AlphaFoldDB" id="T0Z8L8"/>
<keyword evidence="4" id="KW-0067">ATP-binding</keyword>
<dbReference type="EMBL" id="AUZY01009673">
    <property type="protein sequence ID" value="EQD41368.1"/>
    <property type="molecule type" value="Genomic_DNA"/>
</dbReference>
<evidence type="ECO:0000256" key="4">
    <source>
        <dbReference type="ARBA" id="ARBA00022840"/>
    </source>
</evidence>
<proteinExistence type="predicted"/>
<keyword evidence="3" id="KW-0547">Nucleotide-binding</keyword>
<feature type="non-terminal residue" evidence="5">
    <location>
        <position position="218"/>
    </location>
</feature>
<comment type="caution">
    <text evidence="5">The sequence shown here is derived from an EMBL/GenBank/DDBJ whole genome shotgun (WGS) entry which is preliminary data.</text>
</comment>
<keyword evidence="2 5" id="KW-0436">Ligase</keyword>
<reference evidence="5" key="2">
    <citation type="journal article" date="2014" name="ISME J.">
        <title>Microbial stratification in low pH oxic and suboxic macroscopic growths along an acid mine drainage.</title>
        <authorList>
            <person name="Mendez-Garcia C."/>
            <person name="Mesa V."/>
            <person name="Sprenger R.R."/>
            <person name="Richter M."/>
            <person name="Diez M.S."/>
            <person name="Solano J."/>
            <person name="Bargiela R."/>
            <person name="Golyshina O.V."/>
            <person name="Manteca A."/>
            <person name="Ramos J.L."/>
            <person name="Gallego J.R."/>
            <person name="Llorente I."/>
            <person name="Martins Dos Santos V.A."/>
            <person name="Jensen O.N."/>
            <person name="Pelaez A.I."/>
            <person name="Sanchez J."/>
            <person name="Ferrer M."/>
        </authorList>
    </citation>
    <scope>NUCLEOTIDE SEQUENCE</scope>
</reference>
<accession>T0Z8L8</accession>
<evidence type="ECO:0000256" key="3">
    <source>
        <dbReference type="ARBA" id="ARBA00022741"/>
    </source>
</evidence>
<reference evidence="5" key="1">
    <citation type="submission" date="2013-08" db="EMBL/GenBank/DDBJ databases">
        <authorList>
            <person name="Mendez C."/>
            <person name="Richter M."/>
            <person name="Ferrer M."/>
            <person name="Sanchez J."/>
        </authorList>
    </citation>
    <scope>NUCLEOTIDE SEQUENCE</scope>
</reference>
<gene>
    <name evidence="5" type="ORF">B1B_14583</name>
</gene>
<organism evidence="5">
    <name type="scientific">mine drainage metagenome</name>
    <dbReference type="NCBI Taxonomy" id="410659"/>
    <lineage>
        <taxon>unclassified sequences</taxon>
        <taxon>metagenomes</taxon>
        <taxon>ecological metagenomes</taxon>
    </lineage>
</organism>
<evidence type="ECO:0000256" key="1">
    <source>
        <dbReference type="ARBA" id="ARBA00022563"/>
    </source>
</evidence>
<dbReference type="InterPro" id="IPR027417">
    <property type="entry name" value="P-loop_NTPase"/>
</dbReference>